<dbReference type="NCBIfam" id="NF041559">
    <property type="entry name" value="BTH_I2691_fam"/>
    <property type="match status" value="1"/>
</dbReference>
<keyword evidence="1" id="KW-0472">Membrane</keyword>
<keyword evidence="5" id="KW-1185">Reference proteome</keyword>
<gene>
    <name evidence="3" type="ORF">ODI_03385</name>
    <name evidence="4" type="ORF">ODI_R0811</name>
</gene>
<evidence type="ECO:0000313" key="3">
    <source>
        <dbReference type="EMBL" id="SBT25049.1"/>
    </source>
</evidence>
<organism evidence="3 5">
    <name type="scientific">Orrella dioscoreae</name>
    <dbReference type="NCBI Taxonomy" id="1851544"/>
    <lineage>
        <taxon>Bacteria</taxon>
        <taxon>Pseudomonadati</taxon>
        <taxon>Pseudomonadota</taxon>
        <taxon>Betaproteobacteria</taxon>
        <taxon>Burkholderiales</taxon>
        <taxon>Alcaligenaceae</taxon>
        <taxon>Orrella</taxon>
    </lineage>
</organism>
<dbReference type="Proteomes" id="UP000078558">
    <property type="component" value="Chromosome I"/>
</dbReference>
<dbReference type="Pfam" id="PF20249">
    <property type="entry name" value="VasX_N"/>
    <property type="match status" value="1"/>
</dbReference>
<feature type="transmembrane region" description="Helical" evidence="1">
    <location>
        <begin position="835"/>
        <end position="860"/>
    </location>
</feature>
<protein>
    <recommendedName>
        <fullName evidence="2">Toxin VasX N-terminal region domain-containing protein</fullName>
    </recommendedName>
</protein>
<name>A0A1C3K0L3_9BURK</name>
<dbReference type="InterPro" id="IPR048126">
    <property type="entry name" value="Toxin_VasX"/>
</dbReference>
<evidence type="ECO:0000259" key="2">
    <source>
        <dbReference type="Pfam" id="PF20249"/>
    </source>
</evidence>
<proteinExistence type="predicted"/>
<dbReference type="OrthoDB" id="8664525at2"/>
<reference evidence="4 5" key="2">
    <citation type="submission" date="2017-08" db="EMBL/GenBank/DDBJ databases">
        <authorList>
            <person name="de Groot N.N."/>
        </authorList>
    </citation>
    <scope>NUCLEOTIDE SEQUENCE [LARGE SCALE GENOMIC DNA]</scope>
    <source>
        <strain evidence="4">Orrdi1</strain>
    </source>
</reference>
<accession>A0A1C3K0L3</accession>
<keyword evidence="1" id="KW-1133">Transmembrane helix</keyword>
<dbReference type="STRING" id="1851544.ODI_03385"/>
<feature type="transmembrane region" description="Helical" evidence="1">
    <location>
        <begin position="761"/>
        <end position="785"/>
    </location>
</feature>
<feature type="transmembrane region" description="Helical" evidence="1">
    <location>
        <begin position="896"/>
        <end position="915"/>
    </location>
</feature>
<dbReference type="InterPro" id="IPR046864">
    <property type="entry name" value="VasX_N"/>
</dbReference>
<dbReference type="EMBL" id="FLRC01000013">
    <property type="protein sequence ID" value="SBT25049.1"/>
    <property type="molecule type" value="Genomic_DNA"/>
</dbReference>
<evidence type="ECO:0000313" key="4">
    <source>
        <dbReference type="EMBL" id="SOE47390.1"/>
    </source>
</evidence>
<sequence>MSNNPCRTCQATGLPVLPCRYTVIPQNFPVPRADPLGVYSGERVKDVAISDRYRYAVRTLRAGFLYLFYESGPQGSNYWEAYAVTEAGELWKAADAQSVQGAVTKACSSQGGHNALRMQYLVIEKPEQCGKVWLAYSEHKWSDKTLDRYKDAAIRAKRMQPIEPAKWITGAVAANHQEIYALDSNLKSALEYFSDHELVNGEPKELPFKGAETPPTISHANGTHVDAVMRMQSTRHAWHLRNTAQGDQKDKVLEQLHNQMMDKCGDPSMGVEYWPMGIALWDAIGLTDELNGYYSDALGALARYSDERKLEITAAANIRGAKVVLETRAADRADQAADRVREGIRVGDRGQDIRVRNAVIESYFPTMEGKQAMAQLERRRATGEIDAATYQREREQVFAQHLPADKRGEAGQAFDIYHTDLERQQAELDGRLDQHKQSEIAGAWPRYEDNINWDKLNAFERQYEVFQRTIKQLADYRAQDLIKWLESPLLWDTLEDYHGEDPDDGEEFAEVVGDLIEGLGSCPSGEAYLTMLVTQRTDPTQPGALFWRAIAANQDELRKELAEGLAQAQAKKDESISGAGGFASVVALLNSFKKYANYYKASLGRVHQKDPSKIPPWNRVLKNVGFDKLVVTCGDKVFSYLRINNLADYVGEKVIQHLFLVRGGVPDVDSLNLVKLQAQHEGLNRAQTLARIRTARTLMEANEAIVRQPGSVALTEMWSRVRPIEARQQVTNMRIGVAVGFVEVANLIKMVSATDKKGKDYAQIVASIASLSAAIIEIGIVPYHLLGAKRAMGFQIWKLRGAALSGIASFINAGIDFAAARQAAEENKLGVATLYYVKFAVGVGTIGNTLLLATVASAPFIKKLGEKTGVRILVFVGTNVSRWAAAAALARVLGMIAGWKVTIVVTGIQILVWYFTPDDLEEWCETSAFGNQTFGKPFTDAKLQEEKFAAALESVG</sequence>
<dbReference type="RefSeq" id="WP_067752277.1">
    <property type="nucleotide sequence ID" value="NZ_LT907988.1"/>
</dbReference>
<dbReference type="AlphaFoldDB" id="A0A1C3K0L3"/>
<reference evidence="3 5" key="1">
    <citation type="submission" date="2016-06" db="EMBL/GenBank/DDBJ databases">
        <authorList>
            <person name="Kjaerup R.B."/>
            <person name="Dalgaard T.S."/>
            <person name="Juul-Madsen H.R."/>
        </authorList>
    </citation>
    <scope>NUCLEOTIDE SEQUENCE [LARGE SCALE GENOMIC DNA]</scope>
    <source>
        <strain evidence="3">Orrdi1</strain>
    </source>
</reference>
<evidence type="ECO:0000256" key="1">
    <source>
        <dbReference type="SAM" id="Phobius"/>
    </source>
</evidence>
<feature type="domain" description="Toxin VasX N-terminal region" evidence="2">
    <location>
        <begin position="6"/>
        <end position="168"/>
    </location>
</feature>
<evidence type="ECO:0000313" key="5">
    <source>
        <dbReference type="Proteomes" id="UP000078558"/>
    </source>
</evidence>
<dbReference type="EMBL" id="LT907988">
    <property type="protein sequence ID" value="SOE47390.1"/>
    <property type="molecule type" value="Genomic_DNA"/>
</dbReference>
<dbReference type="KEGG" id="odi:ODI_R0811"/>
<keyword evidence="1" id="KW-0812">Transmembrane</keyword>
<dbReference type="CDD" id="cd20707">
    <property type="entry name" value="MIX_III"/>
    <property type="match status" value="1"/>
</dbReference>
<feature type="transmembrane region" description="Helical" evidence="1">
    <location>
        <begin position="797"/>
        <end position="815"/>
    </location>
</feature>